<proteinExistence type="predicted"/>
<dbReference type="Proteomes" id="UP001301216">
    <property type="component" value="Unassembled WGS sequence"/>
</dbReference>
<protein>
    <submittedName>
        <fullName evidence="2">Uncharacterized protein</fullName>
    </submittedName>
</protein>
<sequence>MELEWDIFGEDAQIILDAEIPVVQGEAYFSSLKYRDSMYRVSRLRILDLDTEFAYSVFGYFELTDAIDLAMKLPPARAELDGLRLSCTETSTVELGELGRHYGRYCVGNHLYRVEHSGQTDIPVGTLFEHLGLGIRPCDPAQATRAEFDEHAALRARDAPVEPESRSLGLPDGPRCL</sequence>
<comment type="caution">
    <text evidence="2">The sequence shown here is derived from an EMBL/GenBank/DDBJ whole genome shotgun (WGS) entry which is preliminary data.</text>
</comment>
<dbReference type="RefSeq" id="WP_265984456.1">
    <property type="nucleotide sequence ID" value="NZ_JAPHAV010000002.1"/>
</dbReference>
<dbReference type="EMBL" id="JAPHAV010000002">
    <property type="protein sequence ID" value="MCX2696939.1"/>
    <property type="molecule type" value="Genomic_DNA"/>
</dbReference>
<evidence type="ECO:0000256" key="1">
    <source>
        <dbReference type="SAM" id="MobiDB-lite"/>
    </source>
</evidence>
<accession>A0ABT3QMV9</accession>
<name>A0ABT3QMV9_9HYPH</name>
<gene>
    <name evidence="2" type="ORF">OPR82_09130</name>
</gene>
<feature type="compositionally biased region" description="Basic and acidic residues" evidence="1">
    <location>
        <begin position="154"/>
        <end position="165"/>
    </location>
</feature>
<evidence type="ECO:0000313" key="3">
    <source>
        <dbReference type="Proteomes" id="UP001301216"/>
    </source>
</evidence>
<reference evidence="2 3" key="1">
    <citation type="submission" date="2022-11" db="EMBL/GenBank/DDBJ databases">
        <title>Brucella sp. YY2X, whole genome shotgun sequencing project.</title>
        <authorList>
            <person name="Yang Y."/>
        </authorList>
    </citation>
    <scope>NUCLEOTIDE SEQUENCE [LARGE SCALE GENOMIC DNA]</scope>
    <source>
        <strain evidence="2 3">YY2X</strain>
    </source>
</reference>
<organism evidence="2 3">
    <name type="scientific">Ochrobactrum chromiisoli</name>
    <dbReference type="NCBI Taxonomy" id="2993941"/>
    <lineage>
        <taxon>Bacteria</taxon>
        <taxon>Pseudomonadati</taxon>
        <taxon>Pseudomonadota</taxon>
        <taxon>Alphaproteobacteria</taxon>
        <taxon>Hyphomicrobiales</taxon>
        <taxon>Brucellaceae</taxon>
        <taxon>Brucella/Ochrobactrum group</taxon>
        <taxon>Ochrobactrum</taxon>
    </lineage>
</organism>
<feature type="region of interest" description="Disordered" evidence="1">
    <location>
        <begin position="154"/>
        <end position="177"/>
    </location>
</feature>
<evidence type="ECO:0000313" key="2">
    <source>
        <dbReference type="EMBL" id="MCX2696939.1"/>
    </source>
</evidence>
<keyword evidence="3" id="KW-1185">Reference proteome</keyword>